<dbReference type="InterPro" id="IPR050309">
    <property type="entry name" value="Type-B_Carboxylest/Lipase"/>
</dbReference>
<dbReference type="Pfam" id="PF00135">
    <property type="entry name" value="COesterase"/>
    <property type="match status" value="1"/>
</dbReference>
<evidence type="ECO:0000256" key="3">
    <source>
        <dbReference type="ARBA" id="ARBA00022801"/>
    </source>
</evidence>
<dbReference type="EC" id="3.1.1.-" evidence="5"/>
<keyword evidence="3 5" id="KW-0378">Hydrolase</keyword>
<evidence type="ECO:0000256" key="2">
    <source>
        <dbReference type="ARBA" id="ARBA00022487"/>
    </source>
</evidence>
<feature type="signal peptide" evidence="5">
    <location>
        <begin position="1"/>
        <end position="26"/>
    </location>
</feature>
<comment type="similarity">
    <text evidence="1 5">Belongs to the type-B carboxylesterase/lipase family.</text>
</comment>
<evidence type="ECO:0000256" key="4">
    <source>
        <dbReference type="ARBA" id="ARBA00023180"/>
    </source>
</evidence>
<proteinExistence type="inferred from homology"/>
<dbReference type="GO" id="GO:0052689">
    <property type="term" value="F:carboxylic ester hydrolase activity"/>
    <property type="evidence" value="ECO:0007669"/>
    <property type="project" value="UniProtKB-KW"/>
</dbReference>
<dbReference type="OrthoDB" id="8174896at2759"/>
<evidence type="ECO:0000313" key="7">
    <source>
        <dbReference type="EMBL" id="CAH1404694.1"/>
    </source>
</evidence>
<sequence>MNLNVLRAKMRSVFLLSLLLVFTASAEDQPIVETCSGKVRGFTSTSRSGRNYFAFTGIPFAKAPVGELRFQPPQEVEPWFGIKNATEDGPFCVQYNMFELDAEVVGEEDCLHLSVFTHDVNGSAPVMVHIHGGGFFSGDKSITGPQYLMDEDVVVMDMNYRLGILGFLSLEDTIMPGNQGLKDQNMALRWMIKNIARFGGNPNRVTLVGESAGGGSVLHHMISAMSKGFFQGAVVESGSIYSMVNLLPPEVAKRRAKKLANLLSCPHEDTKKTVLCLQQKNAKDLVGHLKYFREWQVDPLLLFQPVLEPNIPGALVTGPIRSWEPNKIPMMIGTTSAEGLQRTKYFVDYDMDFKWYSNNFEKVAPLSLRYLDSTSNPEMVTRAIKHFYFNNREITKADWINLTNAYTDAYFTAGIFDAANKHTGDTYFYYFDYVGEYTKGTEDRNYTFGAAHVDEIIYLWYNKKYAPLKGKDLELSMKLIKIWTDFAKYGKVMSPEKDESWNKWTQEAHNYLHISKNGFKAKKGLHDDRYKFWSSINYRDKFE</sequence>
<accession>A0A9P0MTR3</accession>
<reference evidence="7" key="1">
    <citation type="submission" date="2022-01" db="EMBL/GenBank/DDBJ databases">
        <authorList>
            <person name="King R."/>
        </authorList>
    </citation>
    <scope>NUCLEOTIDE SEQUENCE</scope>
</reference>
<dbReference type="PANTHER" id="PTHR11559">
    <property type="entry name" value="CARBOXYLESTERASE"/>
    <property type="match status" value="1"/>
</dbReference>
<keyword evidence="5" id="KW-0732">Signal</keyword>
<dbReference type="InterPro" id="IPR019826">
    <property type="entry name" value="Carboxylesterase_B_AS"/>
</dbReference>
<dbReference type="SUPFAM" id="SSF53474">
    <property type="entry name" value="alpha/beta-Hydrolases"/>
    <property type="match status" value="1"/>
</dbReference>
<dbReference type="EMBL" id="OV725082">
    <property type="protein sequence ID" value="CAH1404694.1"/>
    <property type="molecule type" value="Genomic_DNA"/>
</dbReference>
<organism evidence="7 8">
    <name type="scientific">Nezara viridula</name>
    <name type="common">Southern green stink bug</name>
    <name type="synonym">Cimex viridulus</name>
    <dbReference type="NCBI Taxonomy" id="85310"/>
    <lineage>
        <taxon>Eukaryota</taxon>
        <taxon>Metazoa</taxon>
        <taxon>Ecdysozoa</taxon>
        <taxon>Arthropoda</taxon>
        <taxon>Hexapoda</taxon>
        <taxon>Insecta</taxon>
        <taxon>Pterygota</taxon>
        <taxon>Neoptera</taxon>
        <taxon>Paraneoptera</taxon>
        <taxon>Hemiptera</taxon>
        <taxon>Heteroptera</taxon>
        <taxon>Panheteroptera</taxon>
        <taxon>Pentatomomorpha</taxon>
        <taxon>Pentatomoidea</taxon>
        <taxon>Pentatomidae</taxon>
        <taxon>Pentatominae</taxon>
        <taxon>Nezara</taxon>
    </lineage>
</organism>
<gene>
    <name evidence="7" type="ORF">NEZAVI_LOCUS13058</name>
</gene>
<name>A0A9P0MTR3_NEZVI</name>
<dbReference type="PROSITE" id="PS00122">
    <property type="entry name" value="CARBOXYLESTERASE_B_1"/>
    <property type="match status" value="1"/>
</dbReference>
<evidence type="ECO:0000259" key="6">
    <source>
        <dbReference type="Pfam" id="PF00135"/>
    </source>
</evidence>
<keyword evidence="2" id="KW-0719">Serine esterase</keyword>
<keyword evidence="4" id="KW-0325">Glycoprotein</keyword>
<dbReference type="Proteomes" id="UP001152798">
    <property type="component" value="Chromosome 6"/>
</dbReference>
<feature type="chain" id="PRO_5040543628" description="Carboxylic ester hydrolase" evidence="5">
    <location>
        <begin position="27"/>
        <end position="543"/>
    </location>
</feature>
<protein>
    <recommendedName>
        <fullName evidence="5">Carboxylic ester hydrolase</fullName>
        <ecNumber evidence="5">3.1.1.-</ecNumber>
    </recommendedName>
</protein>
<dbReference type="InterPro" id="IPR029058">
    <property type="entry name" value="AB_hydrolase_fold"/>
</dbReference>
<feature type="domain" description="Carboxylesterase type B" evidence="6">
    <location>
        <begin position="29"/>
        <end position="533"/>
    </location>
</feature>
<dbReference type="Gene3D" id="3.40.50.1820">
    <property type="entry name" value="alpha/beta hydrolase"/>
    <property type="match status" value="1"/>
</dbReference>
<evidence type="ECO:0000256" key="5">
    <source>
        <dbReference type="RuleBase" id="RU361235"/>
    </source>
</evidence>
<dbReference type="InterPro" id="IPR002018">
    <property type="entry name" value="CarbesteraseB"/>
</dbReference>
<evidence type="ECO:0000313" key="8">
    <source>
        <dbReference type="Proteomes" id="UP001152798"/>
    </source>
</evidence>
<keyword evidence="8" id="KW-1185">Reference proteome</keyword>
<dbReference type="AlphaFoldDB" id="A0A9P0MTR3"/>
<evidence type="ECO:0000256" key="1">
    <source>
        <dbReference type="ARBA" id="ARBA00005964"/>
    </source>
</evidence>